<sequence>METMGDEKYWPFSGYDMGNNLIHVFGITSSFFPADGGQIRTERTEFTQGTCGVLVLRLYTLTSFI</sequence>
<dbReference type="InterPro" id="IPR026173">
    <property type="entry name" value="SPAG17"/>
</dbReference>
<reference evidence="1" key="1">
    <citation type="journal article" date="2019" name="bioRxiv">
        <title>The Genome of the Zebra Mussel, Dreissena polymorpha: A Resource for Invasive Species Research.</title>
        <authorList>
            <person name="McCartney M.A."/>
            <person name="Auch B."/>
            <person name="Kono T."/>
            <person name="Mallez S."/>
            <person name="Zhang Y."/>
            <person name="Obille A."/>
            <person name="Becker A."/>
            <person name="Abrahante J.E."/>
            <person name="Garbe J."/>
            <person name="Badalamenti J.P."/>
            <person name="Herman A."/>
            <person name="Mangelson H."/>
            <person name="Liachko I."/>
            <person name="Sullivan S."/>
            <person name="Sone E.D."/>
            <person name="Koren S."/>
            <person name="Silverstein K.A.T."/>
            <person name="Beckman K.B."/>
            <person name="Gohl D.M."/>
        </authorList>
    </citation>
    <scope>NUCLEOTIDE SEQUENCE</scope>
    <source>
        <strain evidence="1">Duluth1</strain>
        <tissue evidence="1">Whole animal</tissue>
    </source>
</reference>
<keyword evidence="2" id="KW-1185">Reference proteome</keyword>
<reference evidence="1" key="2">
    <citation type="submission" date="2020-11" db="EMBL/GenBank/DDBJ databases">
        <authorList>
            <person name="McCartney M.A."/>
            <person name="Auch B."/>
            <person name="Kono T."/>
            <person name="Mallez S."/>
            <person name="Becker A."/>
            <person name="Gohl D.M."/>
            <person name="Silverstein K.A.T."/>
            <person name="Koren S."/>
            <person name="Bechman K.B."/>
            <person name="Herman A."/>
            <person name="Abrahante J.E."/>
            <person name="Garbe J."/>
        </authorList>
    </citation>
    <scope>NUCLEOTIDE SEQUENCE</scope>
    <source>
        <strain evidence="1">Duluth1</strain>
        <tissue evidence="1">Whole animal</tissue>
    </source>
</reference>
<evidence type="ECO:0000313" key="1">
    <source>
        <dbReference type="EMBL" id="KAH3826470.1"/>
    </source>
</evidence>
<dbReference type="GO" id="GO:0005576">
    <property type="term" value="C:extracellular region"/>
    <property type="evidence" value="ECO:0007669"/>
    <property type="project" value="GOC"/>
</dbReference>
<proteinExistence type="predicted"/>
<evidence type="ECO:0000313" key="2">
    <source>
        <dbReference type="Proteomes" id="UP000828390"/>
    </source>
</evidence>
<dbReference type="EMBL" id="JAIWYP010000005">
    <property type="protein sequence ID" value="KAH3826470.1"/>
    <property type="molecule type" value="Genomic_DNA"/>
</dbReference>
<dbReference type="GO" id="GO:1904158">
    <property type="term" value="P:axonemal central apparatus assembly"/>
    <property type="evidence" value="ECO:0007669"/>
    <property type="project" value="TreeGrafter"/>
</dbReference>
<dbReference type="Proteomes" id="UP000828390">
    <property type="component" value="Unassembled WGS sequence"/>
</dbReference>
<dbReference type="GO" id="GO:0003351">
    <property type="term" value="P:epithelial cilium movement involved in extracellular fluid movement"/>
    <property type="evidence" value="ECO:0007669"/>
    <property type="project" value="TreeGrafter"/>
</dbReference>
<dbReference type="PANTHER" id="PTHR21963">
    <property type="entry name" value="PF6"/>
    <property type="match status" value="1"/>
</dbReference>
<comment type="caution">
    <text evidence="1">The sequence shown here is derived from an EMBL/GenBank/DDBJ whole genome shotgun (WGS) entry which is preliminary data.</text>
</comment>
<dbReference type="AlphaFoldDB" id="A0A9D4H2W1"/>
<protein>
    <submittedName>
        <fullName evidence="1">Uncharacterized protein</fullName>
    </submittedName>
</protein>
<dbReference type="GO" id="GO:1990716">
    <property type="term" value="C:axonemal central apparatus"/>
    <property type="evidence" value="ECO:0007669"/>
    <property type="project" value="TreeGrafter"/>
</dbReference>
<organism evidence="1 2">
    <name type="scientific">Dreissena polymorpha</name>
    <name type="common">Zebra mussel</name>
    <name type="synonym">Mytilus polymorpha</name>
    <dbReference type="NCBI Taxonomy" id="45954"/>
    <lineage>
        <taxon>Eukaryota</taxon>
        <taxon>Metazoa</taxon>
        <taxon>Spiralia</taxon>
        <taxon>Lophotrochozoa</taxon>
        <taxon>Mollusca</taxon>
        <taxon>Bivalvia</taxon>
        <taxon>Autobranchia</taxon>
        <taxon>Heteroconchia</taxon>
        <taxon>Euheterodonta</taxon>
        <taxon>Imparidentia</taxon>
        <taxon>Neoheterodontei</taxon>
        <taxon>Myida</taxon>
        <taxon>Dreissenoidea</taxon>
        <taxon>Dreissenidae</taxon>
        <taxon>Dreissena</taxon>
    </lineage>
</organism>
<gene>
    <name evidence="1" type="ORF">DPMN_128376</name>
</gene>
<accession>A0A9D4H2W1</accession>
<name>A0A9D4H2W1_DREPO</name>
<dbReference type="PANTHER" id="PTHR21963:SF1">
    <property type="entry name" value="SPERM-ASSOCIATED ANTIGEN 17"/>
    <property type="match status" value="1"/>
</dbReference>